<evidence type="ECO:0000313" key="1">
    <source>
        <dbReference type="EMBL" id="JAD54455.1"/>
    </source>
</evidence>
<protein>
    <submittedName>
        <fullName evidence="1">Uncharacterized protein</fullName>
    </submittedName>
</protein>
<reference evidence="1" key="1">
    <citation type="submission" date="2014-09" db="EMBL/GenBank/DDBJ databases">
        <authorList>
            <person name="Magalhaes I.L.F."/>
            <person name="Oliveira U."/>
            <person name="Santos F.R."/>
            <person name="Vidigal T.H.D.A."/>
            <person name="Brescovit A.D."/>
            <person name="Santos A.J."/>
        </authorList>
    </citation>
    <scope>NUCLEOTIDE SEQUENCE</scope>
    <source>
        <tissue evidence="1">Shoot tissue taken approximately 20 cm above the soil surface</tissue>
    </source>
</reference>
<reference evidence="1" key="2">
    <citation type="journal article" date="2015" name="Data Brief">
        <title>Shoot transcriptome of the giant reed, Arundo donax.</title>
        <authorList>
            <person name="Barrero R.A."/>
            <person name="Guerrero F.D."/>
            <person name="Moolhuijzen P."/>
            <person name="Goolsby J.A."/>
            <person name="Tidwell J."/>
            <person name="Bellgard S.E."/>
            <person name="Bellgard M.I."/>
        </authorList>
    </citation>
    <scope>NUCLEOTIDE SEQUENCE</scope>
    <source>
        <tissue evidence="1">Shoot tissue taken approximately 20 cm above the soil surface</tissue>
    </source>
</reference>
<dbReference type="AlphaFoldDB" id="A0A0A9AZU5"/>
<organism evidence="1">
    <name type="scientific">Arundo donax</name>
    <name type="common">Giant reed</name>
    <name type="synonym">Donax arundinaceus</name>
    <dbReference type="NCBI Taxonomy" id="35708"/>
    <lineage>
        <taxon>Eukaryota</taxon>
        <taxon>Viridiplantae</taxon>
        <taxon>Streptophyta</taxon>
        <taxon>Embryophyta</taxon>
        <taxon>Tracheophyta</taxon>
        <taxon>Spermatophyta</taxon>
        <taxon>Magnoliopsida</taxon>
        <taxon>Liliopsida</taxon>
        <taxon>Poales</taxon>
        <taxon>Poaceae</taxon>
        <taxon>PACMAD clade</taxon>
        <taxon>Arundinoideae</taxon>
        <taxon>Arundineae</taxon>
        <taxon>Arundo</taxon>
    </lineage>
</organism>
<accession>A0A0A9AZU5</accession>
<dbReference type="EMBL" id="GBRH01243440">
    <property type="protein sequence ID" value="JAD54455.1"/>
    <property type="molecule type" value="Transcribed_RNA"/>
</dbReference>
<sequence length="23" mass="2736">MYTKQICFYLKLEFTSSYGGRLS</sequence>
<name>A0A0A9AZU5_ARUDO</name>
<proteinExistence type="predicted"/>